<dbReference type="EMBL" id="REGN01011734">
    <property type="protein sequence ID" value="RMZ96971.1"/>
    <property type="molecule type" value="Genomic_DNA"/>
</dbReference>
<evidence type="ECO:0000313" key="2">
    <source>
        <dbReference type="EMBL" id="RMZ96971.1"/>
    </source>
</evidence>
<reference evidence="2 3" key="1">
    <citation type="journal article" date="2018" name="Sci. Rep.">
        <title>Genomic signatures of local adaptation to the degree of environmental predictability in rotifers.</title>
        <authorList>
            <person name="Franch-Gras L."/>
            <person name="Hahn C."/>
            <person name="Garcia-Roger E.M."/>
            <person name="Carmona M.J."/>
            <person name="Serra M."/>
            <person name="Gomez A."/>
        </authorList>
    </citation>
    <scope>NUCLEOTIDE SEQUENCE [LARGE SCALE GENOMIC DNA]</scope>
    <source>
        <strain evidence="2">HYR1</strain>
    </source>
</reference>
<proteinExistence type="predicted"/>
<evidence type="ECO:0000256" key="1">
    <source>
        <dbReference type="SAM" id="Phobius"/>
    </source>
</evidence>
<dbReference type="Proteomes" id="UP000276133">
    <property type="component" value="Unassembled WGS sequence"/>
</dbReference>
<keyword evidence="1" id="KW-1133">Transmembrane helix</keyword>
<name>A0A3M7PCY5_BRAPC</name>
<gene>
    <name evidence="2" type="ORF">BpHYR1_027386</name>
</gene>
<organism evidence="2 3">
    <name type="scientific">Brachionus plicatilis</name>
    <name type="common">Marine rotifer</name>
    <name type="synonym">Brachionus muelleri</name>
    <dbReference type="NCBI Taxonomy" id="10195"/>
    <lineage>
        <taxon>Eukaryota</taxon>
        <taxon>Metazoa</taxon>
        <taxon>Spiralia</taxon>
        <taxon>Gnathifera</taxon>
        <taxon>Rotifera</taxon>
        <taxon>Eurotatoria</taxon>
        <taxon>Monogononta</taxon>
        <taxon>Pseudotrocha</taxon>
        <taxon>Ploima</taxon>
        <taxon>Brachionidae</taxon>
        <taxon>Brachionus</taxon>
    </lineage>
</organism>
<keyword evidence="1" id="KW-0472">Membrane</keyword>
<keyword evidence="3" id="KW-1185">Reference proteome</keyword>
<sequence>MLKLHQCNDIVCGICGNNNGNPFDDFLNRSGYIVQIVERALIILFNLIVYLIVLISLLDYIQSNINYNFMVNLIAPSNYSHT</sequence>
<comment type="caution">
    <text evidence="2">The sequence shown here is derived from an EMBL/GenBank/DDBJ whole genome shotgun (WGS) entry which is preliminary data.</text>
</comment>
<dbReference type="AlphaFoldDB" id="A0A3M7PCY5"/>
<feature type="transmembrane region" description="Helical" evidence="1">
    <location>
        <begin position="40"/>
        <end position="61"/>
    </location>
</feature>
<protein>
    <submittedName>
        <fullName evidence="2">Uncharacterized protein</fullName>
    </submittedName>
</protein>
<accession>A0A3M7PCY5</accession>
<evidence type="ECO:0000313" key="3">
    <source>
        <dbReference type="Proteomes" id="UP000276133"/>
    </source>
</evidence>
<keyword evidence="1" id="KW-0812">Transmembrane</keyword>